<dbReference type="GO" id="GO:0005737">
    <property type="term" value="C:cytoplasm"/>
    <property type="evidence" value="ECO:0007669"/>
    <property type="project" value="UniProtKB-SubCell"/>
</dbReference>
<evidence type="ECO:0000256" key="5">
    <source>
        <dbReference type="HAMAP-Rule" id="MF_00378"/>
    </source>
</evidence>
<dbReference type="InterPro" id="IPR020579">
    <property type="entry name" value="Exonuc_VII_lsu_C"/>
</dbReference>
<dbReference type="InterPro" id="IPR025824">
    <property type="entry name" value="OB-fold_nuc-bd_dom"/>
</dbReference>
<keyword evidence="11" id="KW-1185">Reference proteome</keyword>
<evidence type="ECO:0000256" key="6">
    <source>
        <dbReference type="RuleBase" id="RU004355"/>
    </source>
</evidence>
<feature type="region of interest" description="Disordered" evidence="7">
    <location>
        <begin position="1"/>
        <end position="63"/>
    </location>
</feature>
<dbReference type="GO" id="GO:0009318">
    <property type="term" value="C:exodeoxyribonuclease VII complex"/>
    <property type="evidence" value="ECO:0007669"/>
    <property type="project" value="UniProtKB-UniRule"/>
</dbReference>
<evidence type="ECO:0000256" key="7">
    <source>
        <dbReference type="SAM" id="MobiDB-lite"/>
    </source>
</evidence>
<accession>A0AA37VC89</accession>
<comment type="function">
    <text evidence="5">Bidirectionally degrades single-stranded DNA into large acid-insoluble oligonucleotides, which are then degraded further into small acid-soluble oligonucleotides.</text>
</comment>
<name>A0AA37VC89_9BACT</name>
<evidence type="ECO:0000256" key="4">
    <source>
        <dbReference type="ARBA" id="ARBA00022839"/>
    </source>
</evidence>
<comment type="subcellular location">
    <subcellularLocation>
        <location evidence="5 6">Cytoplasm</location>
    </subcellularLocation>
</comment>
<keyword evidence="1 5" id="KW-0963">Cytoplasm</keyword>
<dbReference type="GO" id="GO:0006308">
    <property type="term" value="P:DNA catabolic process"/>
    <property type="evidence" value="ECO:0007669"/>
    <property type="project" value="UniProtKB-UniRule"/>
</dbReference>
<protein>
    <recommendedName>
        <fullName evidence="5">Exodeoxyribonuclease 7 large subunit</fullName>
        <ecNumber evidence="5">3.1.11.6</ecNumber>
    </recommendedName>
    <alternativeName>
        <fullName evidence="5">Exodeoxyribonuclease VII large subunit</fullName>
        <shortName evidence="5">Exonuclease VII large subunit</shortName>
    </alternativeName>
</protein>
<organism evidence="10 11">
    <name type="scientific">Roseisolibacter agri</name>
    <dbReference type="NCBI Taxonomy" id="2014610"/>
    <lineage>
        <taxon>Bacteria</taxon>
        <taxon>Pseudomonadati</taxon>
        <taxon>Gemmatimonadota</taxon>
        <taxon>Gemmatimonadia</taxon>
        <taxon>Gemmatimonadales</taxon>
        <taxon>Gemmatimonadaceae</taxon>
        <taxon>Roseisolibacter</taxon>
    </lineage>
</organism>
<dbReference type="NCBIfam" id="TIGR00237">
    <property type="entry name" value="xseA"/>
    <property type="match status" value="1"/>
</dbReference>
<dbReference type="CDD" id="cd04489">
    <property type="entry name" value="ExoVII_LU_OBF"/>
    <property type="match status" value="1"/>
</dbReference>
<comment type="caution">
    <text evidence="10">The sequence shown here is derived from an EMBL/GenBank/DDBJ whole genome shotgun (WGS) entry which is preliminary data.</text>
</comment>
<keyword evidence="2 5" id="KW-0540">Nuclease</keyword>
<dbReference type="PANTHER" id="PTHR30008:SF0">
    <property type="entry name" value="EXODEOXYRIBONUCLEASE 7 LARGE SUBUNIT"/>
    <property type="match status" value="1"/>
</dbReference>
<dbReference type="PANTHER" id="PTHR30008">
    <property type="entry name" value="EXODEOXYRIBONUCLEASE 7 LARGE SUBUNIT"/>
    <property type="match status" value="1"/>
</dbReference>
<comment type="similarity">
    <text evidence="5 6">Belongs to the XseA family.</text>
</comment>
<feature type="compositionally biased region" description="Low complexity" evidence="7">
    <location>
        <begin position="36"/>
        <end position="56"/>
    </location>
</feature>
<gene>
    <name evidence="5" type="primary">xseA</name>
    <name evidence="10" type="ORF">rosag_39310</name>
</gene>
<dbReference type="Pfam" id="PF02601">
    <property type="entry name" value="Exonuc_VII_L"/>
    <property type="match status" value="1"/>
</dbReference>
<evidence type="ECO:0000256" key="1">
    <source>
        <dbReference type="ARBA" id="ARBA00022490"/>
    </source>
</evidence>
<dbReference type="Proteomes" id="UP001161325">
    <property type="component" value="Unassembled WGS sequence"/>
</dbReference>
<feature type="domain" description="OB-fold nucleic acid binding" evidence="9">
    <location>
        <begin position="119"/>
        <end position="212"/>
    </location>
</feature>
<evidence type="ECO:0000256" key="3">
    <source>
        <dbReference type="ARBA" id="ARBA00022801"/>
    </source>
</evidence>
<comment type="catalytic activity">
    <reaction evidence="5 6">
        <text>Exonucleolytic cleavage in either 5'- to 3'- or 3'- to 5'-direction to yield nucleoside 5'-phosphates.</text>
        <dbReference type="EC" id="3.1.11.6"/>
    </reaction>
</comment>
<evidence type="ECO:0000313" key="11">
    <source>
        <dbReference type="Proteomes" id="UP001161325"/>
    </source>
</evidence>
<sequence>MTRRRRAGAPDGDALDLFPPEPPAPRRDVGEALFGPPRATPKAAPRPTAARATPAPAVDPYARPTPEMEAFAALAAAAGLDAASSEAELQAALDAMLQEEERAPAAHAGIPGATPNAAITVSTLTQTLKEVVEGAFVPLWVRGEISDFKAHRNGHYYFCLRDQVAQVKCVMWSRDARRLPAMPDDGMQVVALGQVSVYAARGDLQLSVKAIEAQGDGLWRKALEQTRAKLMADGLLDPARRRALPRYPRRVAVITSPDGAALHDIVAVARRRSALVEIVVVPAKVQGDGAAEELRAAVERVGRWRDVDVVIIGRGGGAREDLWAFNDEQLARAVAACPVPIVSAVGHEVDITLCDLVADLRAPTPSAAAEACVPVLAEVRAEVRALADALRDLGAWHVRRAGERLVATREDLVLGATRVTERRRAAVETLAGRLHALSPLATLARGYAVARSADGRPLSRVADFAASMPFELQVRDGTVPATARPRDDA</sequence>
<dbReference type="Pfam" id="PF13742">
    <property type="entry name" value="tRNA_anti_2"/>
    <property type="match status" value="1"/>
</dbReference>
<dbReference type="InterPro" id="IPR003753">
    <property type="entry name" value="Exonuc_VII_L"/>
</dbReference>
<dbReference type="EMBL" id="BRXS01000006">
    <property type="protein sequence ID" value="GLC27418.1"/>
    <property type="molecule type" value="Genomic_DNA"/>
</dbReference>
<evidence type="ECO:0000313" key="10">
    <source>
        <dbReference type="EMBL" id="GLC27418.1"/>
    </source>
</evidence>
<feature type="domain" description="Exonuclease VII large subunit C-terminal" evidence="8">
    <location>
        <begin position="235"/>
        <end position="408"/>
    </location>
</feature>
<dbReference type="HAMAP" id="MF_00378">
    <property type="entry name" value="Exonuc_7_L"/>
    <property type="match status" value="1"/>
</dbReference>
<evidence type="ECO:0000259" key="9">
    <source>
        <dbReference type="Pfam" id="PF13742"/>
    </source>
</evidence>
<comment type="subunit">
    <text evidence="5">Heterooligomer composed of large and small subunits.</text>
</comment>
<dbReference type="AlphaFoldDB" id="A0AA37VC89"/>
<dbReference type="RefSeq" id="WP_284351857.1">
    <property type="nucleotide sequence ID" value="NZ_BRXS01000006.1"/>
</dbReference>
<keyword evidence="3 5" id="KW-0378">Hydrolase</keyword>
<dbReference type="GO" id="GO:0003676">
    <property type="term" value="F:nucleic acid binding"/>
    <property type="evidence" value="ECO:0007669"/>
    <property type="project" value="InterPro"/>
</dbReference>
<dbReference type="GO" id="GO:0008855">
    <property type="term" value="F:exodeoxyribonuclease VII activity"/>
    <property type="evidence" value="ECO:0007669"/>
    <property type="project" value="UniProtKB-UniRule"/>
</dbReference>
<keyword evidence="4 5" id="KW-0269">Exonuclease</keyword>
<reference evidence="10" key="1">
    <citation type="submission" date="2022-08" db="EMBL/GenBank/DDBJ databases">
        <title>Draft genome sequencing of Roseisolibacter agri AW1220.</title>
        <authorList>
            <person name="Tobiishi Y."/>
            <person name="Tonouchi A."/>
        </authorList>
    </citation>
    <scope>NUCLEOTIDE SEQUENCE</scope>
    <source>
        <strain evidence="10">AW1220</strain>
    </source>
</reference>
<proteinExistence type="inferred from homology"/>
<dbReference type="EC" id="3.1.11.6" evidence="5"/>
<evidence type="ECO:0000256" key="2">
    <source>
        <dbReference type="ARBA" id="ARBA00022722"/>
    </source>
</evidence>
<evidence type="ECO:0000259" key="8">
    <source>
        <dbReference type="Pfam" id="PF02601"/>
    </source>
</evidence>